<evidence type="ECO:0000256" key="3">
    <source>
        <dbReference type="ARBA" id="ARBA00005100"/>
    </source>
</evidence>
<dbReference type="SUPFAM" id="SSF51735">
    <property type="entry name" value="NAD(P)-binding Rossmann-fold domains"/>
    <property type="match status" value="1"/>
</dbReference>
<feature type="domain" description="NAD(P)-binding" evidence="19">
    <location>
        <begin position="91"/>
        <end position="383"/>
    </location>
</feature>
<dbReference type="EC" id="4.1.1.35" evidence="5"/>
<evidence type="ECO:0000256" key="12">
    <source>
        <dbReference type="ARBA" id="ARBA00023034"/>
    </source>
</evidence>
<dbReference type="GO" id="GO:0033320">
    <property type="term" value="P:UDP-D-xylose biosynthetic process"/>
    <property type="evidence" value="ECO:0007669"/>
    <property type="project" value="UniProtKB-UniPathway"/>
</dbReference>
<dbReference type="InterPro" id="IPR036291">
    <property type="entry name" value="NAD(P)-bd_dom_sf"/>
</dbReference>
<evidence type="ECO:0000256" key="10">
    <source>
        <dbReference type="ARBA" id="ARBA00022989"/>
    </source>
</evidence>
<comment type="caution">
    <text evidence="20">The sequence shown here is derived from an EMBL/GenBank/DDBJ whole genome shotgun (WGS) entry which is preliminary data.</text>
</comment>
<dbReference type="GO" id="GO:0042732">
    <property type="term" value="P:D-xylose metabolic process"/>
    <property type="evidence" value="ECO:0007669"/>
    <property type="project" value="InterPro"/>
</dbReference>
<evidence type="ECO:0000256" key="9">
    <source>
        <dbReference type="ARBA" id="ARBA00022968"/>
    </source>
</evidence>
<dbReference type="Proteomes" id="UP000215902">
    <property type="component" value="Unassembled WGS sequence"/>
</dbReference>
<keyword evidence="15" id="KW-0456">Lyase</keyword>
<dbReference type="GO" id="GO:0048040">
    <property type="term" value="F:UDP-glucuronate decarboxylase activity"/>
    <property type="evidence" value="ECO:0007669"/>
    <property type="project" value="UniProtKB-EC"/>
</dbReference>
<dbReference type="Pfam" id="PF16363">
    <property type="entry name" value="GDP_Man_Dehyd"/>
    <property type="match status" value="1"/>
</dbReference>
<evidence type="ECO:0000256" key="4">
    <source>
        <dbReference type="ARBA" id="ARBA00007505"/>
    </source>
</evidence>
<dbReference type="Gene3D" id="3.40.50.720">
    <property type="entry name" value="NAD(P)-binding Rossmann-like Domain"/>
    <property type="match status" value="2"/>
</dbReference>
<accession>A0A267FY83</accession>
<sequence>RINTLLKLALTLLAFALSAFLLSNGFPPSNNRNTPAAVPEAHPEHFLSAPSDASSSSIKDIETLKRRVSALEKRQFPTVARLDWRQRKRILITGGAGFVGSHLADALLRAGHTVIVADNFFTGRRDNIEHWIGHANFELLHHDIVNPLFIEVDQIYHLASPASPPNYQLNPVKTLKTNLVGTINMLGLAKRTRARLLLASTSEVYGDPEKHPQSEDYWGNVNPIGPRSCYDEGKRAAEALCYAYKRRSNVDIRVARIFNTYGPRMQMNDGRVVSNFILQALRGQPLTVYGEGDQTRSFQFVTDLVSGLIALMASNYSQPVNLGNPDEHTIGEFARTVLSLANSSAPVHRLQPAKDDPHRRKPDISVAKRELAWQPTVLLRDGLLQTIHYFRHRLSVDEKPQNEL</sequence>
<feature type="chain" id="PRO_5013351921" description="UDP-glucuronic acid decarboxylase 1" evidence="18">
    <location>
        <begin position="26"/>
        <end position="404"/>
    </location>
</feature>
<comment type="cofactor">
    <cofactor evidence="1">
        <name>NAD(+)</name>
        <dbReference type="ChEBI" id="CHEBI:57540"/>
    </cofactor>
</comment>
<keyword evidence="7" id="KW-0812">Transmembrane</keyword>
<dbReference type="FunFam" id="3.40.50.720:FF:000065">
    <property type="entry name" value="UDP-glucuronic acid decarboxylase 1"/>
    <property type="match status" value="1"/>
</dbReference>
<dbReference type="GO" id="GO:0070403">
    <property type="term" value="F:NAD+ binding"/>
    <property type="evidence" value="ECO:0007669"/>
    <property type="project" value="InterPro"/>
</dbReference>
<evidence type="ECO:0000256" key="11">
    <source>
        <dbReference type="ARBA" id="ARBA00023027"/>
    </source>
</evidence>
<dbReference type="PANTHER" id="PTHR43078:SF6">
    <property type="entry name" value="UDP-GLUCURONIC ACID DECARBOXYLASE 1"/>
    <property type="match status" value="1"/>
</dbReference>
<keyword evidence="18" id="KW-0732">Signal</keyword>
<dbReference type="EMBL" id="NIVC01000667">
    <property type="protein sequence ID" value="PAA78771.1"/>
    <property type="molecule type" value="Genomic_DNA"/>
</dbReference>
<keyword evidence="21" id="KW-1185">Reference proteome</keyword>
<organism evidence="20 21">
    <name type="scientific">Macrostomum lignano</name>
    <dbReference type="NCBI Taxonomy" id="282301"/>
    <lineage>
        <taxon>Eukaryota</taxon>
        <taxon>Metazoa</taxon>
        <taxon>Spiralia</taxon>
        <taxon>Lophotrochozoa</taxon>
        <taxon>Platyhelminthes</taxon>
        <taxon>Rhabditophora</taxon>
        <taxon>Macrostomorpha</taxon>
        <taxon>Macrostomida</taxon>
        <taxon>Macrostomidae</taxon>
        <taxon>Macrostomum</taxon>
    </lineage>
</organism>
<keyword evidence="10" id="KW-1133">Transmembrane helix</keyword>
<evidence type="ECO:0000313" key="21">
    <source>
        <dbReference type="Proteomes" id="UP000215902"/>
    </source>
</evidence>
<keyword evidence="8" id="KW-0210">Decarboxylase</keyword>
<reference evidence="20 21" key="1">
    <citation type="submission" date="2017-06" db="EMBL/GenBank/DDBJ databases">
        <title>A platform for efficient transgenesis in Macrostomum lignano, a flatworm model organism for stem cell research.</title>
        <authorList>
            <person name="Berezikov E."/>
        </authorList>
    </citation>
    <scope>NUCLEOTIDE SEQUENCE [LARGE SCALE GENOMIC DNA]</scope>
    <source>
        <strain evidence="20">DV1</strain>
        <tissue evidence="20">Whole organism</tissue>
    </source>
</reference>
<comment type="subcellular location">
    <subcellularLocation>
        <location evidence="2">Golgi apparatus</location>
        <location evidence="2">Golgi stack membrane</location>
        <topology evidence="2">Single-pass type II membrane protein</topology>
    </subcellularLocation>
</comment>
<comment type="pathway">
    <text evidence="3">Nucleotide-sugar biosynthesis; UDP-alpha-D-xylose biosynthesis; UDP-alpha-D-xylose from UDP-alpha-D-glucuronate: step 1/1.</text>
</comment>
<evidence type="ECO:0000259" key="19">
    <source>
        <dbReference type="Pfam" id="PF16363"/>
    </source>
</evidence>
<evidence type="ECO:0000256" key="17">
    <source>
        <dbReference type="ARBA" id="ARBA00049410"/>
    </source>
</evidence>
<dbReference type="CDD" id="cd05230">
    <property type="entry name" value="UGD_SDR_e"/>
    <property type="match status" value="1"/>
</dbReference>
<evidence type="ECO:0000256" key="5">
    <source>
        <dbReference type="ARBA" id="ARBA00012290"/>
    </source>
</evidence>
<dbReference type="GO" id="GO:0032580">
    <property type="term" value="C:Golgi cisterna membrane"/>
    <property type="evidence" value="ECO:0007669"/>
    <property type="project" value="UniProtKB-SubCell"/>
</dbReference>
<evidence type="ECO:0000256" key="15">
    <source>
        <dbReference type="ARBA" id="ARBA00023239"/>
    </source>
</evidence>
<evidence type="ECO:0000256" key="13">
    <source>
        <dbReference type="ARBA" id="ARBA00023136"/>
    </source>
</evidence>
<keyword evidence="11" id="KW-0520">NAD</keyword>
<evidence type="ECO:0000256" key="8">
    <source>
        <dbReference type="ARBA" id="ARBA00022793"/>
    </source>
</evidence>
<evidence type="ECO:0000256" key="2">
    <source>
        <dbReference type="ARBA" id="ARBA00004447"/>
    </source>
</evidence>
<dbReference type="OrthoDB" id="331544at2759"/>
<name>A0A267FY83_9PLAT</name>
<dbReference type="InterPro" id="IPR044516">
    <property type="entry name" value="UXS-like"/>
</dbReference>
<evidence type="ECO:0000256" key="1">
    <source>
        <dbReference type="ARBA" id="ARBA00001911"/>
    </source>
</evidence>
<evidence type="ECO:0000256" key="14">
    <source>
        <dbReference type="ARBA" id="ARBA00023180"/>
    </source>
</evidence>
<feature type="signal peptide" evidence="18">
    <location>
        <begin position="1"/>
        <end position="25"/>
    </location>
</feature>
<protein>
    <recommendedName>
        <fullName evidence="6">UDP-glucuronic acid decarboxylase 1</fullName>
        <ecNumber evidence="5">4.1.1.35</ecNumber>
    </recommendedName>
    <alternativeName>
        <fullName evidence="16">UDP-glucuronate decarboxylase 1</fullName>
    </alternativeName>
</protein>
<comment type="catalytic activity">
    <reaction evidence="17">
        <text>UDP-alpha-D-glucuronate + H(+) = UDP-alpha-D-xylose + CO2</text>
        <dbReference type="Rhea" id="RHEA:23916"/>
        <dbReference type="ChEBI" id="CHEBI:15378"/>
        <dbReference type="ChEBI" id="CHEBI:16526"/>
        <dbReference type="ChEBI" id="CHEBI:57632"/>
        <dbReference type="ChEBI" id="CHEBI:58052"/>
        <dbReference type="EC" id="4.1.1.35"/>
    </reaction>
    <physiologicalReaction direction="left-to-right" evidence="17">
        <dbReference type="Rhea" id="RHEA:23917"/>
    </physiologicalReaction>
</comment>
<dbReference type="AlphaFoldDB" id="A0A267FY83"/>
<evidence type="ECO:0000313" key="20">
    <source>
        <dbReference type="EMBL" id="PAA78771.1"/>
    </source>
</evidence>
<keyword evidence="13" id="KW-0472">Membrane</keyword>
<evidence type="ECO:0000256" key="7">
    <source>
        <dbReference type="ARBA" id="ARBA00022692"/>
    </source>
</evidence>
<proteinExistence type="inferred from homology"/>
<evidence type="ECO:0000256" key="6">
    <source>
        <dbReference type="ARBA" id="ARBA00018816"/>
    </source>
</evidence>
<dbReference type="InterPro" id="IPR016040">
    <property type="entry name" value="NAD(P)-bd_dom"/>
</dbReference>
<gene>
    <name evidence="20" type="ORF">BOX15_Mlig009640g2</name>
</gene>
<feature type="non-terminal residue" evidence="20">
    <location>
        <position position="1"/>
    </location>
</feature>
<evidence type="ECO:0000256" key="18">
    <source>
        <dbReference type="SAM" id="SignalP"/>
    </source>
</evidence>
<dbReference type="PANTHER" id="PTHR43078">
    <property type="entry name" value="UDP-GLUCURONIC ACID DECARBOXYLASE-RELATED"/>
    <property type="match status" value="1"/>
</dbReference>
<keyword evidence="9" id="KW-0735">Signal-anchor</keyword>
<keyword evidence="14" id="KW-0325">Glycoprotein</keyword>
<keyword evidence="12" id="KW-0333">Golgi apparatus</keyword>
<dbReference type="STRING" id="282301.A0A267FY83"/>
<evidence type="ECO:0000256" key="16">
    <source>
        <dbReference type="ARBA" id="ARBA00031585"/>
    </source>
</evidence>
<dbReference type="UniPathway" id="UPA00796">
    <property type="reaction ID" value="UER00771"/>
</dbReference>
<comment type="similarity">
    <text evidence="4">Belongs to the NAD(P)-dependent epimerase/dehydratase family. UDP-glucuronic acid decarboxylase subfamily.</text>
</comment>